<name>A0A8S5M5T0_9CAUD</name>
<dbReference type="EMBL" id="BK014831">
    <property type="protein sequence ID" value="DAD77689.1"/>
    <property type="molecule type" value="Genomic_DNA"/>
</dbReference>
<sequence length="126" mass="14896">MKVCFRLLLYRYAAEYDDACLSIEKALFLFLAYHFFPRCLPRPQWAACFYDWPLHRSYVRKTSVNLTAPSGRGTTAHAVLIFAQIFVRLETLLISLFLIYDAKIQTKFQIMKYFRSKFASKFQKSL</sequence>
<evidence type="ECO:0000313" key="1">
    <source>
        <dbReference type="EMBL" id="DAD77689.1"/>
    </source>
</evidence>
<organism evidence="1">
    <name type="scientific">Siphoviridae sp. ctCOj19</name>
    <dbReference type="NCBI Taxonomy" id="2826193"/>
    <lineage>
        <taxon>Viruses</taxon>
        <taxon>Duplodnaviria</taxon>
        <taxon>Heunggongvirae</taxon>
        <taxon>Uroviricota</taxon>
        <taxon>Caudoviricetes</taxon>
    </lineage>
</organism>
<protein>
    <submittedName>
        <fullName evidence="1">Uncharacterized protein</fullName>
    </submittedName>
</protein>
<proteinExistence type="predicted"/>
<reference evidence="1" key="1">
    <citation type="journal article" date="2021" name="Proc. Natl. Acad. Sci. U.S.A.">
        <title>A Catalog of Tens of Thousands of Viruses from Human Metagenomes Reveals Hidden Associations with Chronic Diseases.</title>
        <authorList>
            <person name="Tisza M.J."/>
            <person name="Buck C.B."/>
        </authorList>
    </citation>
    <scope>NUCLEOTIDE SEQUENCE</scope>
    <source>
        <strain evidence="1">CtCOj19</strain>
    </source>
</reference>
<accession>A0A8S5M5T0</accession>